<dbReference type="AlphaFoldDB" id="A0A498K9X8"/>
<feature type="region of interest" description="Disordered" evidence="1">
    <location>
        <begin position="216"/>
        <end position="252"/>
    </location>
</feature>
<proteinExistence type="predicted"/>
<organism evidence="2 3">
    <name type="scientific">Malus domestica</name>
    <name type="common">Apple</name>
    <name type="synonym">Pyrus malus</name>
    <dbReference type="NCBI Taxonomy" id="3750"/>
    <lineage>
        <taxon>Eukaryota</taxon>
        <taxon>Viridiplantae</taxon>
        <taxon>Streptophyta</taxon>
        <taxon>Embryophyta</taxon>
        <taxon>Tracheophyta</taxon>
        <taxon>Spermatophyta</taxon>
        <taxon>Magnoliopsida</taxon>
        <taxon>eudicotyledons</taxon>
        <taxon>Gunneridae</taxon>
        <taxon>Pentapetalae</taxon>
        <taxon>rosids</taxon>
        <taxon>fabids</taxon>
        <taxon>Rosales</taxon>
        <taxon>Rosaceae</taxon>
        <taxon>Amygdaloideae</taxon>
        <taxon>Maleae</taxon>
        <taxon>Malus</taxon>
    </lineage>
</organism>
<gene>
    <name evidence="2" type="ORF">DVH24_026762</name>
</gene>
<evidence type="ECO:0000313" key="3">
    <source>
        <dbReference type="Proteomes" id="UP000290289"/>
    </source>
</evidence>
<evidence type="ECO:0000313" key="2">
    <source>
        <dbReference type="EMBL" id="RXI02232.1"/>
    </source>
</evidence>
<protein>
    <submittedName>
        <fullName evidence="2">Uncharacterized protein</fullName>
    </submittedName>
</protein>
<comment type="caution">
    <text evidence="2">The sequence shown here is derived from an EMBL/GenBank/DDBJ whole genome shotgun (WGS) entry which is preliminary data.</text>
</comment>
<dbReference type="EMBL" id="RDQH01000330">
    <property type="protein sequence ID" value="RXI02232.1"/>
    <property type="molecule type" value="Genomic_DNA"/>
</dbReference>
<dbReference type="Proteomes" id="UP000290289">
    <property type="component" value="Chromosome 4"/>
</dbReference>
<evidence type="ECO:0000256" key="1">
    <source>
        <dbReference type="SAM" id="MobiDB-lite"/>
    </source>
</evidence>
<accession>A0A498K9X8</accession>
<name>A0A498K9X8_MALDO</name>
<keyword evidence="3" id="KW-1185">Reference proteome</keyword>
<reference evidence="2 3" key="1">
    <citation type="submission" date="2018-10" db="EMBL/GenBank/DDBJ databases">
        <title>A high-quality apple genome assembly.</title>
        <authorList>
            <person name="Hu J."/>
        </authorList>
    </citation>
    <scope>NUCLEOTIDE SEQUENCE [LARGE SCALE GENOMIC DNA]</scope>
    <source>
        <strain evidence="3">cv. HFTH1</strain>
        <tissue evidence="2">Young leaf</tissue>
    </source>
</reference>
<sequence length="369" mass="42045">MSMSSKPSSLDVLAVVALASSEEAESKYDFPEFPEADFMESHEIQTTVGSSSTIQEEKLRQIKILLRRMIREKTAELKARWGNPENMQIVVYQPPQHADYMNMAANIHPEVAQVQEKPARSPTTVLIGDDIVSFELPEDFSEDLKTLIPEGPPRRFSFSERLDGWRISRRQRSDGGKDMLKCFMKYYRHEKSNSCLMRSIIEAIRFMMYETYPSLNDEDERKTRSAPRKRKASDVGCSSNDISEENMQGFDGEPYTEERVTEFFKSAYERLVNLKFVDKTETERPKPELQNIPKENQSPLRTFCSSREGDADSHSAPSLYVGGSVKAGAIATTEIFQDLTGDIELSELINQRECPKLEEVGITPIRPLS</sequence>